<dbReference type="RefSeq" id="WP_042442589.1">
    <property type="nucleotide sequence ID" value="NZ_BBPN01000003.1"/>
</dbReference>
<evidence type="ECO:0000313" key="2">
    <source>
        <dbReference type="EMBL" id="SEM56231.1"/>
    </source>
</evidence>
<feature type="region of interest" description="Disordered" evidence="1">
    <location>
        <begin position="170"/>
        <end position="191"/>
    </location>
</feature>
<sequence length="191" mass="21049">MSAADGTDPAEPEDFRPTHVAPIEGLATWMRPDFSEPSVRLDPLLPLLAVDVRGDWTRVVCSNGWTAWVDGRLLVSLPHSPPGATQALARSADPRPLLRRLEQALAHYREQVEDVTEGTIDLETFRRLTRGLRLGLVLDGDAAWLLDEEQSRWVYYDGLQLHTYATVEPPDTGAHPVTGAQGPPTWVPGDA</sequence>
<name>A0A1H7ZDC3_STRJI</name>
<dbReference type="EMBL" id="FOAZ01000034">
    <property type="protein sequence ID" value="SEM56231.1"/>
    <property type="molecule type" value="Genomic_DNA"/>
</dbReference>
<evidence type="ECO:0000256" key="1">
    <source>
        <dbReference type="SAM" id="MobiDB-lite"/>
    </source>
</evidence>
<dbReference type="AlphaFoldDB" id="A0A1H7ZDC3"/>
<proteinExistence type="predicted"/>
<evidence type="ECO:0000313" key="3">
    <source>
        <dbReference type="Proteomes" id="UP000183015"/>
    </source>
</evidence>
<dbReference type="eggNOG" id="ENOG5033WQA">
    <property type="taxonomic scope" value="Bacteria"/>
</dbReference>
<gene>
    <name evidence="2" type="ORF">SAMN05414137_13439</name>
</gene>
<dbReference type="Proteomes" id="UP000183015">
    <property type="component" value="Unassembled WGS sequence"/>
</dbReference>
<protein>
    <submittedName>
        <fullName evidence="2">Uncharacterized protein</fullName>
    </submittedName>
</protein>
<dbReference type="STRING" id="235985.SAMN05414137_13439"/>
<keyword evidence="3" id="KW-1185">Reference proteome</keyword>
<accession>A0A1H7ZDC3</accession>
<organism evidence="2 3">
    <name type="scientific">Streptacidiphilus jiangxiensis</name>
    <dbReference type="NCBI Taxonomy" id="235985"/>
    <lineage>
        <taxon>Bacteria</taxon>
        <taxon>Bacillati</taxon>
        <taxon>Actinomycetota</taxon>
        <taxon>Actinomycetes</taxon>
        <taxon>Kitasatosporales</taxon>
        <taxon>Streptomycetaceae</taxon>
        <taxon>Streptacidiphilus</taxon>
    </lineage>
</organism>
<reference evidence="3" key="1">
    <citation type="submission" date="2016-10" db="EMBL/GenBank/DDBJ databases">
        <authorList>
            <person name="Varghese N."/>
        </authorList>
    </citation>
    <scope>NUCLEOTIDE SEQUENCE [LARGE SCALE GENOMIC DNA]</scope>
    <source>
        <strain evidence="3">DSM 45096 / BCRC 16803 / CGMCC 4.1857 / CIP 109030 / JCM 12277 / KCTC 19219 / NBRC 100920 / 33214</strain>
    </source>
</reference>